<keyword evidence="1" id="KW-0732">Signal</keyword>
<evidence type="ECO:0000313" key="2">
    <source>
        <dbReference type="EMBL" id="MEJ1087238.1"/>
    </source>
</evidence>
<organism evidence="2 3">
    <name type="scientific">Microbacterium bandirmense</name>
    <dbReference type="NCBI Taxonomy" id="3122050"/>
    <lineage>
        <taxon>Bacteria</taxon>
        <taxon>Bacillati</taxon>
        <taxon>Actinomycetota</taxon>
        <taxon>Actinomycetes</taxon>
        <taxon>Micrococcales</taxon>
        <taxon>Microbacteriaceae</taxon>
        <taxon>Microbacterium</taxon>
    </lineage>
</organism>
<protein>
    <recommendedName>
        <fullName evidence="4">Lipoprotein</fullName>
    </recommendedName>
</protein>
<reference evidence="2 3" key="1">
    <citation type="submission" date="2024-02" db="EMBL/GenBank/DDBJ databases">
        <authorList>
            <person name="Saticioglu I.B."/>
        </authorList>
    </citation>
    <scope>NUCLEOTIDE SEQUENCE [LARGE SCALE GENOMIC DNA]</scope>
    <source>
        <strain evidence="2 3">Mu-80</strain>
    </source>
</reference>
<dbReference type="PROSITE" id="PS51257">
    <property type="entry name" value="PROKAR_LIPOPROTEIN"/>
    <property type="match status" value="1"/>
</dbReference>
<comment type="caution">
    <text evidence="2">The sequence shown here is derived from an EMBL/GenBank/DDBJ whole genome shotgun (WGS) entry which is preliminary data.</text>
</comment>
<accession>A0ABU8L7D4</accession>
<sequence length="183" mass="19685">MTTAPVKTMTRRAGAAFAAAGIVLGMLAGCSPAEPEPTPSKTALFASEAEAFAAAEETYRAYLADLNATDLSDDDSFRPVYDWLTDTALSAERESLSYYYAEHLTRTGETSFDTFSPLSHSEAKTVANICLDVSDVDLLDSDGRSVLPEDRPNRRALKVTFTPGDTSTRLAIASNHAPEDFSC</sequence>
<name>A0ABU8L7D4_9MICO</name>
<dbReference type="EMBL" id="JBBDGM010000002">
    <property type="protein sequence ID" value="MEJ1087238.1"/>
    <property type="molecule type" value="Genomic_DNA"/>
</dbReference>
<evidence type="ECO:0008006" key="4">
    <source>
        <dbReference type="Google" id="ProtNLM"/>
    </source>
</evidence>
<keyword evidence="3" id="KW-1185">Reference proteome</keyword>
<evidence type="ECO:0000313" key="3">
    <source>
        <dbReference type="Proteomes" id="UP001371224"/>
    </source>
</evidence>
<gene>
    <name evidence="2" type="ORF">WDU99_02780</name>
</gene>
<proteinExistence type="predicted"/>
<evidence type="ECO:0000256" key="1">
    <source>
        <dbReference type="SAM" id="SignalP"/>
    </source>
</evidence>
<feature type="chain" id="PRO_5046867175" description="Lipoprotein" evidence="1">
    <location>
        <begin position="34"/>
        <end position="183"/>
    </location>
</feature>
<dbReference type="Proteomes" id="UP001371224">
    <property type="component" value="Unassembled WGS sequence"/>
</dbReference>
<feature type="signal peptide" evidence="1">
    <location>
        <begin position="1"/>
        <end position="33"/>
    </location>
</feature>